<dbReference type="EMBL" id="FVZE01000001">
    <property type="protein sequence ID" value="SLJ86031.1"/>
    <property type="molecule type" value="Genomic_DNA"/>
</dbReference>
<dbReference type="Gene3D" id="1.10.238.160">
    <property type="match status" value="1"/>
</dbReference>
<dbReference type="AlphaFoldDB" id="A0A1U6GR86"/>
<keyword evidence="2" id="KW-1185">Reference proteome</keyword>
<name>A0A1U6GR86_9SPHN</name>
<organism evidence="1 2">
    <name type="scientific">Novosphingobium mathurense</name>
    <dbReference type="NCBI Taxonomy" id="428990"/>
    <lineage>
        <taxon>Bacteria</taxon>
        <taxon>Pseudomonadati</taxon>
        <taxon>Pseudomonadota</taxon>
        <taxon>Alphaproteobacteria</taxon>
        <taxon>Sphingomonadales</taxon>
        <taxon>Sphingomonadaceae</taxon>
        <taxon>Novosphingobium</taxon>
    </lineage>
</organism>
<dbReference type="Proteomes" id="UP000190989">
    <property type="component" value="Unassembled WGS sequence"/>
</dbReference>
<evidence type="ECO:0000313" key="1">
    <source>
        <dbReference type="EMBL" id="SLJ86031.1"/>
    </source>
</evidence>
<dbReference type="Pfam" id="PF05930">
    <property type="entry name" value="Phage_AlpA"/>
    <property type="match status" value="1"/>
</dbReference>
<dbReference type="InterPro" id="IPR010260">
    <property type="entry name" value="AlpA"/>
</dbReference>
<protein>
    <submittedName>
        <fullName evidence="1">Transcriptional regulator, AlpA family</fullName>
    </submittedName>
</protein>
<dbReference type="STRING" id="428990.SAMN06295987_10137"/>
<gene>
    <name evidence="1" type="ORF">SAMN06295987_10137</name>
</gene>
<accession>A0A1U6GR86</accession>
<reference evidence="2" key="1">
    <citation type="submission" date="2017-02" db="EMBL/GenBank/DDBJ databases">
        <authorList>
            <person name="Varghese N."/>
            <person name="Submissions S."/>
        </authorList>
    </citation>
    <scope>NUCLEOTIDE SEQUENCE [LARGE SCALE GENOMIC DNA]</scope>
    <source>
        <strain evidence="2">SM117</strain>
    </source>
</reference>
<dbReference type="RefSeq" id="WP_245828767.1">
    <property type="nucleotide sequence ID" value="NZ_FVZE01000001.1"/>
</dbReference>
<evidence type="ECO:0000313" key="2">
    <source>
        <dbReference type="Proteomes" id="UP000190989"/>
    </source>
</evidence>
<proteinExistence type="predicted"/>
<sequence length="82" mass="9754">MKETHMPERAEFTDPPERLLKMEEVSRRVGLGKSMIYRLISEGRFPAPYKISPFASRWSEHEIVAWIAEVKDGFEGKRRKFW</sequence>